<evidence type="ECO:0000313" key="1">
    <source>
        <dbReference type="EMBL" id="QKM71020.1"/>
    </source>
</evidence>
<dbReference type="RefSeq" id="WP_006350763.1">
    <property type="nucleotide sequence ID" value="NZ_CP029159.1"/>
</dbReference>
<dbReference type="Proteomes" id="UP000005940">
    <property type="component" value="Chromosome"/>
</dbReference>
<dbReference type="InterPro" id="IPR019587">
    <property type="entry name" value="Polyketide_cyclase/dehydratase"/>
</dbReference>
<name>I2MU20_STRT9</name>
<keyword evidence="2" id="KW-1185">Reference proteome</keyword>
<dbReference type="InterPro" id="IPR023393">
    <property type="entry name" value="START-like_dom_sf"/>
</dbReference>
<protein>
    <submittedName>
        <fullName evidence="1">Immediate-early protein 2</fullName>
    </submittedName>
</protein>
<proteinExistence type="predicted"/>
<dbReference type="SUPFAM" id="SSF55961">
    <property type="entry name" value="Bet v1-like"/>
    <property type="match status" value="1"/>
</dbReference>
<dbReference type="Gene3D" id="3.30.530.20">
    <property type="match status" value="1"/>
</dbReference>
<reference evidence="1 2" key="1">
    <citation type="journal article" date="2012" name="J. Bacteriol.">
        <title>Draft genome of Streptomyces tsukubaensis NRRL 18488, the producer of the clinically important immunosuppressant tacrolimus (FK506).</title>
        <authorList>
            <person name="Barreiro C."/>
            <person name="Prieto C."/>
            <person name="Sola-Landa A."/>
            <person name="Solera E."/>
            <person name="Martinez-Castro M."/>
            <person name="Perez-Redondo R."/>
            <person name="Garcia-Estrada C."/>
            <person name="Aparicio J.F."/>
            <person name="Fernandez-Martinez L.T."/>
            <person name="Santos-Aberturas J."/>
            <person name="Salehi-Najafabadi Z."/>
            <person name="Rodriguez-Garcia A."/>
            <person name="Tauch A."/>
            <person name="Martin J.F."/>
        </authorList>
    </citation>
    <scope>NUCLEOTIDE SEQUENCE [LARGE SCALE GENOMIC DNA]</scope>
    <source>
        <strain evidence="2">DSM 42081 / NBRC 108919 / NRRL 18488 / 9993</strain>
    </source>
</reference>
<dbReference type="Pfam" id="PF10604">
    <property type="entry name" value="Polyketide_cyc2"/>
    <property type="match status" value="1"/>
</dbReference>
<dbReference type="AlphaFoldDB" id="I2MU20"/>
<organism evidence="1 2">
    <name type="scientific">Streptomyces tsukubensis (strain DSM 42081 / NBRC 108919 / NRRL 18488 / 9993)</name>
    <dbReference type="NCBI Taxonomy" id="1114943"/>
    <lineage>
        <taxon>Bacteria</taxon>
        <taxon>Bacillati</taxon>
        <taxon>Actinomycetota</taxon>
        <taxon>Actinomycetes</taxon>
        <taxon>Kitasatosporales</taxon>
        <taxon>Streptomycetaceae</taxon>
        <taxon>Streptomyces</taxon>
    </lineage>
</organism>
<dbReference type="EMBL" id="CP029159">
    <property type="protein sequence ID" value="QKM71020.1"/>
    <property type="molecule type" value="Genomic_DNA"/>
</dbReference>
<sequence>MTAFRLERTVAYGTAEAWRRVTDWRAHAALMPWTALTSVVPEPPGPGTVFTVRTGVGRAGFDDPMEIVEWSPPSGAGPGRFRLVKRGRVIRGWAVVEVRPEGSGSVVVWTEEARLRGVPGRLSARVGRVLFGRALDALLRNAG</sequence>
<accession>I2MU20</accession>
<evidence type="ECO:0000313" key="2">
    <source>
        <dbReference type="Proteomes" id="UP000005940"/>
    </source>
</evidence>
<dbReference type="CDD" id="cd07812">
    <property type="entry name" value="SRPBCC"/>
    <property type="match status" value="1"/>
</dbReference>
<gene>
    <name evidence="1" type="ORF">STSU_031685</name>
</gene>